<dbReference type="Pfam" id="PF13408">
    <property type="entry name" value="Zn_ribbon_recom"/>
    <property type="match status" value="1"/>
</dbReference>
<dbReference type="GO" id="GO:0000150">
    <property type="term" value="F:DNA strand exchange activity"/>
    <property type="evidence" value="ECO:0007669"/>
    <property type="project" value="InterPro"/>
</dbReference>
<feature type="domain" description="Resolvase/invertase-type recombinase catalytic" evidence="4">
    <location>
        <begin position="8"/>
        <end position="169"/>
    </location>
</feature>
<dbReference type="Gene3D" id="3.90.1750.20">
    <property type="entry name" value="Putative Large Serine Recombinase, Chain B, Domain 2"/>
    <property type="match status" value="1"/>
</dbReference>
<proteinExistence type="predicted"/>
<dbReference type="Gene3D" id="3.40.50.1390">
    <property type="entry name" value="Resolvase, N-terminal catalytic domain"/>
    <property type="match status" value="1"/>
</dbReference>
<dbReference type="InterPro" id="IPR025827">
    <property type="entry name" value="Zn_ribbon_recom_dom"/>
</dbReference>
<dbReference type="InterPro" id="IPR050639">
    <property type="entry name" value="SSR_resolvase"/>
</dbReference>
<evidence type="ECO:0000256" key="1">
    <source>
        <dbReference type="ARBA" id="ARBA00023125"/>
    </source>
</evidence>
<keyword evidence="2" id="KW-0233">DNA recombination</keyword>
<feature type="coiled-coil region" evidence="3">
    <location>
        <begin position="397"/>
        <end position="424"/>
    </location>
</feature>
<dbReference type="InterPro" id="IPR036162">
    <property type="entry name" value="Resolvase-like_N_sf"/>
</dbReference>
<dbReference type="PANTHER" id="PTHR30461:SF2">
    <property type="entry name" value="SERINE RECOMBINASE PINE-RELATED"/>
    <property type="match status" value="1"/>
</dbReference>
<reference evidence="5 6" key="1">
    <citation type="submission" date="2020-04" db="EMBL/GenBank/DDBJ databases">
        <title>Whole-genome sequencing of Vibrio spp. from China reveals different genetic environments of blaCTX-M-14 among diverse lineages.</title>
        <authorList>
            <person name="Zheng Z."/>
            <person name="Ye L."/>
            <person name="Chen S."/>
        </authorList>
    </citation>
    <scope>NUCLEOTIDE SEQUENCE [LARGE SCALE GENOMIC DNA]</scope>
    <source>
        <strain evidence="5 6">Vb1636</strain>
    </source>
</reference>
<dbReference type="Pfam" id="PF07508">
    <property type="entry name" value="Recombinase"/>
    <property type="match status" value="1"/>
</dbReference>
<dbReference type="EMBL" id="JABCMA010000002">
    <property type="protein sequence ID" value="NMR72650.1"/>
    <property type="molecule type" value="Genomic_DNA"/>
</dbReference>
<dbReference type="Pfam" id="PF00239">
    <property type="entry name" value="Resolvase"/>
    <property type="match status" value="1"/>
</dbReference>
<dbReference type="Proteomes" id="UP000565155">
    <property type="component" value="Unassembled WGS sequence"/>
</dbReference>
<name>A0A7Y0MTZ0_VIBAL</name>
<keyword evidence="1" id="KW-0238">DNA-binding</keyword>
<evidence type="ECO:0000313" key="5">
    <source>
        <dbReference type="EMBL" id="NMR72650.1"/>
    </source>
</evidence>
<dbReference type="InterPro" id="IPR038109">
    <property type="entry name" value="DNA_bind_recomb_sf"/>
</dbReference>
<comment type="caution">
    <text evidence="5">The sequence shown here is derived from an EMBL/GenBank/DDBJ whole genome shotgun (WGS) entry which is preliminary data.</text>
</comment>
<evidence type="ECO:0000259" key="4">
    <source>
        <dbReference type="PROSITE" id="PS51736"/>
    </source>
</evidence>
<keyword evidence="3" id="KW-0175">Coiled coil</keyword>
<dbReference type="PROSITE" id="PS51736">
    <property type="entry name" value="RECOMBINASES_3"/>
    <property type="match status" value="1"/>
</dbReference>
<dbReference type="InterPro" id="IPR011109">
    <property type="entry name" value="DNA_bind_recombinase_dom"/>
</dbReference>
<evidence type="ECO:0000256" key="3">
    <source>
        <dbReference type="SAM" id="Coils"/>
    </source>
</evidence>
<dbReference type="CDD" id="cd00338">
    <property type="entry name" value="Ser_Recombinase"/>
    <property type="match status" value="1"/>
</dbReference>
<dbReference type="SMART" id="SM00857">
    <property type="entry name" value="Resolvase"/>
    <property type="match status" value="1"/>
</dbReference>
<dbReference type="GO" id="GO:0003677">
    <property type="term" value="F:DNA binding"/>
    <property type="evidence" value="ECO:0007669"/>
    <property type="project" value="UniProtKB-KW"/>
</dbReference>
<organism evidence="5 6">
    <name type="scientific">Vibrio alginolyticus</name>
    <dbReference type="NCBI Taxonomy" id="663"/>
    <lineage>
        <taxon>Bacteria</taxon>
        <taxon>Pseudomonadati</taxon>
        <taxon>Pseudomonadota</taxon>
        <taxon>Gammaproteobacteria</taxon>
        <taxon>Vibrionales</taxon>
        <taxon>Vibrionaceae</taxon>
        <taxon>Vibrio</taxon>
    </lineage>
</organism>
<dbReference type="PANTHER" id="PTHR30461">
    <property type="entry name" value="DNA-INVERTASE FROM LAMBDOID PROPHAGE"/>
    <property type="match status" value="1"/>
</dbReference>
<evidence type="ECO:0000256" key="2">
    <source>
        <dbReference type="ARBA" id="ARBA00023172"/>
    </source>
</evidence>
<dbReference type="SUPFAM" id="SSF53041">
    <property type="entry name" value="Resolvase-like"/>
    <property type="match status" value="1"/>
</dbReference>
<gene>
    <name evidence="5" type="ORF">HKB35_03340</name>
</gene>
<sequence>MIEEKQRFAVTYQRFSSGRQIGNSSLDRQTDTQKAWLRQNPNVTVIDNFVDEAMSGWSGKHLKEGSLGQLMKAIEEGIIQPGTLILVEHFSRLTRQNIDNAEELVKRIWKAGITLVTVRDNTEYPPEAVNNMSLRIRLIVEMEQAFRESEWRSAKVKASYTRREKLAKEEGKAPRIRKPFWLNPDGTLNHLHQAVKDMFNWYLEGLGQQRIVVRLREKYPDTAIQKINPSTVMRWIQSEIVRGYWRGNRVYEPAVDDQLFFDVQTIHKSRLYKNVKPDRQWPLSGLMQCGVCGRGMSIQKSGKSSPVVRCSSKQRDRSCHRKTTFPYFIVHMYMMTHVLHRAIRLHSDKSSNKGLQIDLGKVERKLATNRKKLNDEKEFYNKASNEGQNTTMILQLMNETYQKVAELEEQEKSLKASLKQNNHSVSSESRDLVLTPETFNLEMHKLGFKIVVGEQVLSTIGFDKPVPKLAYAGYCRKKRAYKYATGSSDFLHVWPSSLVTDELLNMQNLKDYINSSNGLRYIWDNLYEDDLEEKLAKKLNKKG</sequence>
<dbReference type="RefSeq" id="WP_025590911.1">
    <property type="nucleotide sequence ID" value="NZ_JABCMA010000002.1"/>
</dbReference>
<evidence type="ECO:0000313" key="6">
    <source>
        <dbReference type="Proteomes" id="UP000565155"/>
    </source>
</evidence>
<protein>
    <submittedName>
        <fullName evidence="5">Recombinase family protein</fullName>
    </submittedName>
</protein>
<dbReference type="InterPro" id="IPR006119">
    <property type="entry name" value="Resolv_N"/>
</dbReference>
<accession>A0A7Y0MTZ0</accession>
<dbReference type="AlphaFoldDB" id="A0A7Y0MTZ0"/>